<accession>A0AAU6Q631</accession>
<protein>
    <recommendedName>
        <fullName evidence="9">glutaryl-CoA dehydrogenase (ETF)</fullName>
        <ecNumber evidence="9">1.3.8.6</ecNumber>
    </recommendedName>
</protein>
<name>A0AAU6Q631_9DEIO</name>
<dbReference type="Gene3D" id="2.40.110.10">
    <property type="entry name" value="Butyryl-CoA Dehydrogenase, subunit A, domain 2"/>
    <property type="match status" value="1"/>
</dbReference>
<keyword evidence="4 11" id="KW-0274">FAD</keyword>
<evidence type="ECO:0000256" key="10">
    <source>
        <dbReference type="ARBA" id="ARBA00049493"/>
    </source>
</evidence>
<evidence type="ECO:0000256" key="8">
    <source>
        <dbReference type="ARBA" id="ARBA00037927"/>
    </source>
</evidence>
<dbReference type="Gene3D" id="1.10.540.10">
    <property type="entry name" value="Acyl-CoA dehydrogenase/oxidase, N-terminal domain"/>
    <property type="match status" value="1"/>
</dbReference>
<dbReference type="GO" id="GO:0050660">
    <property type="term" value="F:flavin adenine dinucleotide binding"/>
    <property type="evidence" value="ECO:0007669"/>
    <property type="project" value="InterPro"/>
</dbReference>
<comment type="cofactor">
    <cofactor evidence="1 11">
        <name>FAD</name>
        <dbReference type="ChEBI" id="CHEBI:57692"/>
    </cofactor>
</comment>
<dbReference type="FunFam" id="1.10.540.10:FF:000026">
    <property type="entry name" value="Acyl-CoA dehydrogenase medium chain"/>
    <property type="match status" value="1"/>
</dbReference>
<comment type="pathway">
    <text evidence="8">Amino-acid metabolism; tryptophan metabolism.</text>
</comment>
<dbReference type="Pfam" id="PF02770">
    <property type="entry name" value="Acyl-CoA_dh_M"/>
    <property type="match status" value="1"/>
</dbReference>
<proteinExistence type="inferred from homology"/>
<evidence type="ECO:0000256" key="9">
    <source>
        <dbReference type="ARBA" id="ARBA00039033"/>
    </source>
</evidence>
<dbReference type="InterPro" id="IPR036250">
    <property type="entry name" value="AcylCo_DH-like_C"/>
</dbReference>
<dbReference type="InterPro" id="IPR013786">
    <property type="entry name" value="AcylCoA_DH/ox_N"/>
</dbReference>
<dbReference type="EMBL" id="CP149783">
    <property type="protein sequence ID" value="WYF45988.1"/>
    <property type="molecule type" value="Genomic_DNA"/>
</dbReference>
<dbReference type="PANTHER" id="PTHR42807">
    <property type="entry name" value="GLUTARYL-COA DEHYDROGENASE, MITOCHONDRIAL"/>
    <property type="match status" value="1"/>
</dbReference>
<dbReference type="InterPro" id="IPR006089">
    <property type="entry name" value="Acyl-CoA_DH_CS"/>
</dbReference>
<evidence type="ECO:0000313" key="15">
    <source>
        <dbReference type="EMBL" id="WYF45988.1"/>
    </source>
</evidence>
<dbReference type="InterPro" id="IPR009075">
    <property type="entry name" value="AcylCo_DH/oxidase_C"/>
</dbReference>
<feature type="domain" description="Acyl-CoA oxidase/dehydrogenase middle" evidence="13">
    <location>
        <begin position="129"/>
        <end position="225"/>
    </location>
</feature>
<evidence type="ECO:0000256" key="5">
    <source>
        <dbReference type="ARBA" id="ARBA00022946"/>
    </source>
</evidence>
<dbReference type="SUPFAM" id="SSF56645">
    <property type="entry name" value="Acyl-CoA dehydrogenase NM domain-like"/>
    <property type="match status" value="1"/>
</dbReference>
<organism evidence="15">
    <name type="scientific">Deinococcus sp. VB142</name>
    <dbReference type="NCBI Taxonomy" id="3112952"/>
    <lineage>
        <taxon>Bacteria</taxon>
        <taxon>Thermotogati</taxon>
        <taxon>Deinococcota</taxon>
        <taxon>Deinococci</taxon>
        <taxon>Deinococcales</taxon>
        <taxon>Deinococcaceae</taxon>
        <taxon>Deinococcus</taxon>
    </lineage>
</organism>
<comment type="pathway">
    <text evidence="7">Amino-acid metabolism; lysine degradation.</text>
</comment>
<evidence type="ECO:0000256" key="1">
    <source>
        <dbReference type="ARBA" id="ARBA00001974"/>
    </source>
</evidence>
<dbReference type="PROSITE" id="PS00073">
    <property type="entry name" value="ACYL_COA_DH_2"/>
    <property type="match status" value="1"/>
</dbReference>
<feature type="domain" description="Acyl-CoA dehydrogenase/oxidase C-terminal" evidence="12">
    <location>
        <begin position="238"/>
        <end position="384"/>
    </location>
</feature>
<dbReference type="RefSeq" id="WP_339097367.1">
    <property type="nucleotide sequence ID" value="NZ_CP149783.1"/>
</dbReference>
<dbReference type="GO" id="GO:0004361">
    <property type="term" value="F:glutaryl-CoA dehydrogenase activity"/>
    <property type="evidence" value="ECO:0007669"/>
    <property type="project" value="UniProtKB-EC"/>
</dbReference>
<dbReference type="InterPro" id="IPR046373">
    <property type="entry name" value="Acyl-CoA_Oxase/DH_mid-dom_sf"/>
</dbReference>
<dbReference type="PROSITE" id="PS00072">
    <property type="entry name" value="ACYL_COA_DH_1"/>
    <property type="match status" value="1"/>
</dbReference>
<dbReference type="Gene3D" id="1.20.140.10">
    <property type="entry name" value="Butyryl-CoA Dehydrogenase, subunit A, domain 3"/>
    <property type="match status" value="1"/>
</dbReference>
<dbReference type="GO" id="GO:0000062">
    <property type="term" value="F:fatty-acyl-CoA binding"/>
    <property type="evidence" value="ECO:0007669"/>
    <property type="project" value="TreeGrafter"/>
</dbReference>
<sequence length="391" mass="42593">MFDYFKMLDLVQPEERDVHAAARKFFDTEITPHVDDWWETEGTPVREVMKKMGSLGLLGPTTPEQYGGAGVSGTAYGLICYEMERCDSGIRSMGSVQGSLVMYPVLTYGSEEQKKDWLPGLAAGDLIGCFGLTEPDGGSDPGAMRTTARRDGGDYVLNGNKMWITSSPLADMAVVWARTFENSDDKGQIRGFIVPRDAKGFSTPKIKHKMSLRASLTGEIVLEDCRVPAANLLPLSGGLKSPLGCLTQARYGIAWGAMGALESVLTTSTEYAKTRTTFGKPIGQRQLVQDKLVNMATQHSLGTLLAWRLGNLKDSGEMNFAQVSVAKRNNVRVALQGARLAREIHGGNGITTEYPVIRHMLNLETVDTYEGTHDIHTLIVGRDLTGLGALE</sequence>
<keyword evidence="5" id="KW-0809">Transit peptide</keyword>
<evidence type="ECO:0000259" key="12">
    <source>
        <dbReference type="Pfam" id="PF00441"/>
    </source>
</evidence>
<evidence type="ECO:0000256" key="6">
    <source>
        <dbReference type="ARBA" id="ARBA00023002"/>
    </source>
</evidence>
<dbReference type="InterPro" id="IPR006091">
    <property type="entry name" value="Acyl-CoA_Oxase/DH_mid-dom"/>
</dbReference>
<reference evidence="15" key="1">
    <citation type="submission" date="2024-03" db="EMBL/GenBank/DDBJ databases">
        <title>Deinococcus weizhi sp. nov., isolated from human skin.</title>
        <authorList>
            <person name="Wei Z."/>
            <person name="Tian F."/>
            <person name="Yang C."/>
            <person name="Xin L.T."/>
            <person name="Wen Z.J."/>
            <person name="Lan K.C."/>
            <person name="Yu L."/>
            <person name="Zhe W."/>
            <person name="Dan F.D."/>
            <person name="Jun W."/>
            <person name="Rui Z."/>
            <person name="Yong X.J."/>
            <person name="Ting Y."/>
            <person name="Wei X."/>
            <person name="Xu Z.G."/>
            <person name="Xin Z."/>
            <person name="Dong F.G."/>
            <person name="Ni X.M."/>
            <person name="Zheng M.G."/>
            <person name="Chun Y."/>
            <person name="Qian W.X."/>
        </authorList>
    </citation>
    <scope>NUCLEOTIDE SEQUENCE</scope>
    <source>
        <strain evidence="15">VB142</strain>
    </source>
</reference>
<keyword evidence="6 11" id="KW-0560">Oxidoreductase</keyword>
<dbReference type="InterPro" id="IPR037069">
    <property type="entry name" value="AcylCoA_DH/ox_N_sf"/>
</dbReference>
<dbReference type="GO" id="GO:0033539">
    <property type="term" value="P:fatty acid beta-oxidation using acyl-CoA dehydrogenase"/>
    <property type="evidence" value="ECO:0007669"/>
    <property type="project" value="TreeGrafter"/>
</dbReference>
<evidence type="ECO:0000256" key="11">
    <source>
        <dbReference type="RuleBase" id="RU362125"/>
    </source>
</evidence>
<evidence type="ECO:0000256" key="3">
    <source>
        <dbReference type="ARBA" id="ARBA00022630"/>
    </source>
</evidence>
<dbReference type="GO" id="GO:0046949">
    <property type="term" value="P:fatty-acyl-CoA biosynthetic process"/>
    <property type="evidence" value="ECO:0007669"/>
    <property type="project" value="TreeGrafter"/>
</dbReference>
<evidence type="ECO:0000256" key="7">
    <source>
        <dbReference type="ARBA" id="ARBA00037899"/>
    </source>
</evidence>
<comment type="catalytic activity">
    <reaction evidence="10">
        <text>glutaryl-CoA + oxidized [electron-transfer flavoprotein] + 2 H(+) = (2E)-butenoyl-CoA + reduced [electron-transfer flavoprotein] + CO2</text>
        <dbReference type="Rhea" id="RHEA:13389"/>
        <dbReference type="Rhea" id="RHEA-COMP:10685"/>
        <dbReference type="Rhea" id="RHEA-COMP:10686"/>
        <dbReference type="ChEBI" id="CHEBI:15378"/>
        <dbReference type="ChEBI" id="CHEBI:16526"/>
        <dbReference type="ChEBI" id="CHEBI:57332"/>
        <dbReference type="ChEBI" id="CHEBI:57378"/>
        <dbReference type="ChEBI" id="CHEBI:57692"/>
        <dbReference type="ChEBI" id="CHEBI:58307"/>
        <dbReference type="EC" id="1.3.8.6"/>
    </reaction>
</comment>
<dbReference type="InterPro" id="IPR052033">
    <property type="entry name" value="Glutaryl-CoA_DH_mitochondrial"/>
</dbReference>
<feature type="domain" description="Acyl-CoA dehydrogenase/oxidase N-terminal" evidence="14">
    <location>
        <begin position="13"/>
        <end position="125"/>
    </location>
</feature>
<dbReference type="AlphaFoldDB" id="A0AAU6Q631"/>
<keyword evidence="3 11" id="KW-0285">Flavoprotein</keyword>
<dbReference type="FunFam" id="2.40.110.10:FF:000002">
    <property type="entry name" value="Acyl-CoA dehydrogenase fadE12"/>
    <property type="match status" value="1"/>
</dbReference>
<dbReference type="PANTHER" id="PTHR42807:SF1">
    <property type="entry name" value="GLUTARYL-COA DEHYDROGENASE, MITOCHONDRIAL"/>
    <property type="match status" value="1"/>
</dbReference>
<comment type="similarity">
    <text evidence="2 11">Belongs to the acyl-CoA dehydrogenase family.</text>
</comment>
<dbReference type="Pfam" id="PF00441">
    <property type="entry name" value="Acyl-CoA_dh_1"/>
    <property type="match status" value="1"/>
</dbReference>
<dbReference type="SUPFAM" id="SSF47203">
    <property type="entry name" value="Acyl-CoA dehydrogenase C-terminal domain-like"/>
    <property type="match status" value="1"/>
</dbReference>
<dbReference type="Pfam" id="PF02771">
    <property type="entry name" value="Acyl-CoA_dh_N"/>
    <property type="match status" value="1"/>
</dbReference>
<evidence type="ECO:0000259" key="14">
    <source>
        <dbReference type="Pfam" id="PF02771"/>
    </source>
</evidence>
<dbReference type="InterPro" id="IPR009100">
    <property type="entry name" value="AcylCoA_DH/oxidase_NM_dom_sf"/>
</dbReference>
<evidence type="ECO:0000256" key="2">
    <source>
        <dbReference type="ARBA" id="ARBA00009347"/>
    </source>
</evidence>
<evidence type="ECO:0000256" key="4">
    <source>
        <dbReference type="ARBA" id="ARBA00022827"/>
    </source>
</evidence>
<evidence type="ECO:0000259" key="13">
    <source>
        <dbReference type="Pfam" id="PF02770"/>
    </source>
</evidence>
<gene>
    <name evidence="15" type="ORF">WDJ50_16325</name>
</gene>
<dbReference type="EC" id="1.3.8.6" evidence="9"/>